<gene>
    <name evidence="9" type="ORF">Ocin01_04091</name>
</gene>
<dbReference type="SUPFAM" id="SSF63380">
    <property type="entry name" value="Riboflavin synthase domain-like"/>
    <property type="match status" value="1"/>
</dbReference>
<feature type="domain" description="Cytochrome b5 heme-binding" evidence="7">
    <location>
        <begin position="261"/>
        <end position="337"/>
    </location>
</feature>
<dbReference type="InterPro" id="IPR018506">
    <property type="entry name" value="Cyt_B5_heme-BS"/>
</dbReference>
<keyword evidence="5" id="KW-0408">Iron</keyword>
<evidence type="ECO:0000259" key="7">
    <source>
        <dbReference type="PROSITE" id="PS50255"/>
    </source>
</evidence>
<evidence type="ECO:0000256" key="2">
    <source>
        <dbReference type="ARBA" id="ARBA00022617"/>
    </source>
</evidence>
<keyword evidence="3" id="KW-0479">Metal-binding</keyword>
<feature type="domain" description="FAD-binding FR-type" evidence="8">
    <location>
        <begin position="485"/>
        <end position="599"/>
    </location>
</feature>
<organism evidence="9 10">
    <name type="scientific">Orchesella cincta</name>
    <name type="common">Springtail</name>
    <name type="synonym">Podura cincta</name>
    <dbReference type="NCBI Taxonomy" id="48709"/>
    <lineage>
        <taxon>Eukaryota</taxon>
        <taxon>Metazoa</taxon>
        <taxon>Ecdysozoa</taxon>
        <taxon>Arthropoda</taxon>
        <taxon>Hexapoda</taxon>
        <taxon>Collembola</taxon>
        <taxon>Entomobryomorpha</taxon>
        <taxon>Entomobryoidea</taxon>
        <taxon>Orchesellidae</taxon>
        <taxon>Orchesellinae</taxon>
        <taxon>Orchesella</taxon>
    </lineage>
</organism>
<dbReference type="Pfam" id="PF00173">
    <property type="entry name" value="Cyt-b5"/>
    <property type="match status" value="1"/>
</dbReference>
<evidence type="ECO:0000256" key="6">
    <source>
        <dbReference type="SAM" id="MobiDB-lite"/>
    </source>
</evidence>
<keyword evidence="10" id="KW-1185">Reference proteome</keyword>
<dbReference type="EMBL" id="LJIJ01000105">
    <property type="protein sequence ID" value="ODN02583.1"/>
    <property type="molecule type" value="Genomic_DNA"/>
</dbReference>
<evidence type="ECO:0000256" key="1">
    <source>
        <dbReference type="ARBA" id="ARBA00006105"/>
    </source>
</evidence>
<comment type="similarity">
    <text evidence="1">Belongs to the flavoprotein pyridine nucleotide cytochrome reductase family.</text>
</comment>
<dbReference type="Proteomes" id="UP000094527">
    <property type="component" value="Unassembled WGS sequence"/>
</dbReference>
<dbReference type="GO" id="GO:0046872">
    <property type="term" value="F:metal ion binding"/>
    <property type="evidence" value="ECO:0007669"/>
    <property type="project" value="UniProtKB-KW"/>
</dbReference>
<dbReference type="InterPro" id="IPR051872">
    <property type="entry name" value="Cytochrome_b5/Flavoprotein_Rdt"/>
</dbReference>
<reference evidence="9 10" key="1">
    <citation type="journal article" date="2016" name="Genome Biol. Evol.">
        <title>Gene Family Evolution Reflects Adaptation to Soil Environmental Stressors in the Genome of the Collembolan Orchesella cincta.</title>
        <authorList>
            <person name="Faddeeva-Vakhrusheva A."/>
            <person name="Derks M.F."/>
            <person name="Anvar S.Y."/>
            <person name="Agamennone V."/>
            <person name="Suring W."/>
            <person name="Smit S."/>
            <person name="van Straalen N.M."/>
            <person name="Roelofs D."/>
        </authorList>
    </citation>
    <scope>NUCLEOTIDE SEQUENCE [LARGE SCALE GENOMIC DNA]</scope>
    <source>
        <tissue evidence="9">Mixed pool</tissue>
    </source>
</reference>
<dbReference type="Pfam" id="PF00970">
    <property type="entry name" value="FAD_binding_6"/>
    <property type="match status" value="1"/>
</dbReference>
<evidence type="ECO:0000256" key="4">
    <source>
        <dbReference type="ARBA" id="ARBA00023002"/>
    </source>
</evidence>
<dbReference type="PANTHER" id="PTHR46237">
    <property type="entry name" value="CYTOCHROME B5 REDUCTASE 4 FAMILY MEMBER"/>
    <property type="match status" value="1"/>
</dbReference>
<feature type="region of interest" description="Disordered" evidence="6">
    <location>
        <begin position="166"/>
        <end position="199"/>
    </location>
</feature>
<dbReference type="SUPFAM" id="SSF55856">
    <property type="entry name" value="Cytochrome b5-like heme/steroid binding domain"/>
    <property type="match status" value="1"/>
</dbReference>
<dbReference type="SMART" id="SM01117">
    <property type="entry name" value="Cyt-b5"/>
    <property type="match status" value="1"/>
</dbReference>
<dbReference type="InterPro" id="IPR017927">
    <property type="entry name" value="FAD-bd_FR_type"/>
</dbReference>
<dbReference type="InterPro" id="IPR017938">
    <property type="entry name" value="Riboflavin_synthase-like_b-brl"/>
</dbReference>
<dbReference type="GO" id="GO:0020037">
    <property type="term" value="F:heme binding"/>
    <property type="evidence" value="ECO:0007669"/>
    <property type="project" value="InterPro"/>
</dbReference>
<dbReference type="SUPFAM" id="SSF52343">
    <property type="entry name" value="Ferredoxin reductase-like, C-terminal NADP-linked domain"/>
    <property type="match status" value="1"/>
</dbReference>
<dbReference type="PROSITE" id="PS50255">
    <property type="entry name" value="CYTOCHROME_B5_2"/>
    <property type="match status" value="1"/>
</dbReference>
<evidence type="ECO:0000256" key="5">
    <source>
        <dbReference type="ARBA" id="ARBA00023004"/>
    </source>
</evidence>
<proteinExistence type="inferred from homology"/>
<evidence type="ECO:0000256" key="3">
    <source>
        <dbReference type="ARBA" id="ARBA00022723"/>
    </source>
</evidence>
<dbReference type="Gene3D" id="2.40.30.10">
    <property type="entry name" value="Translation factors"/>
    <property type="match status" value="1"/>
</dbReference>
<evidence type="ECO:0000313" key="9">
    <source>
        <dbReference type="EMBL" id="ODN02583.1"/>
    </source>
</evidence>
<dbReference type="InterPro" id="IPR001199">
    <property type="entry name" value="Cyt_B5-like_heme/steroid-bd"/>
</dbReference>
<dbReference type="PROSITE" id="PS00191">
    <property type="entry name" value="CYTOCHROME_B5_1"/>
    <property type="match status" value="1"/>
</dbReference>
<comment type="caution">
    <text evidence="9">The sequence shown here is derived from an EMBL/GenBank/DDBJ whole genome shotgun (WGS) entry which is preliminary data.</text>
</comment>
<dbReference type="InterPro" id="IPR036400">
    <property type="entry name" value="Cyt_B5-like_heme/steroid_sf"/>
</dbReference>
<dbReference type="GO" id="GO:0004128">
    <property type="term" value="F:cytochrome-b5 reductase activity, acting on NAD(P)H"/>
    <property type="evidence" value="ECO:0007669"/>
    <property type="project" value="TreeGrafter"/>
</dbReference>
<evidence type="ECO:0000313" key="10">
    <source>
        <dbReference type="Proteomes" id="UP000094527"/>
    </source>
</evidence>
<dbReference type="STRING" id="48709.A0A1D2NBF6"/>
<dbReference type="InterPro" id="IPR039261">
    <property type="entry name" value="FNR_nucleotide-bd"/>
</dbReference>
<evidence type="ECO:0000259" key="8">
    <source>
        <dbReference type="PROSITE" id="PS51384"/>
    </source>
</evidence>
<keyword evidence="2" id="KW-0349">Heme</keyword>
<keyword evidence="4" id="KW-0560">Oxidoreductase</keyword>
<dbReference type="GO" id="GO:0005737">
    <property type="term" value="C:cytoplasm"/>
    <property type="evidence" value="ECO:0007669"/>
    <property type="project" value="TreeGrafter"/>
</dbReference>
<dbReference type="PROSITE" id="PS51384">
    <property type="entry name" value="FAD_FR"/>
    <property type="match status" value="1"/>
</dbReference>
<sequence>MAMWFTVEQKKPDIGTVIFKADDYCEKLAHITGIWNDNKFLYYEMFHSASDSSAEEETDAHKVFSVSDITDVPLLLAYLERANMSGALPFDMVNFMWDLHKLYMTKMAEFGHAIQWMSKKDFTMLENREKWAKLVKEMEERHFKTLKAEHEAKKLKRKLKPTEIKLYDGVDSPPPTEKAADKKGGKSDSKGPDGKRTGKWKTQWQLFMEDRIKHPSTWDFGKTSLFDRKNVRIVGKHVAFTRFYHKISKALRFSKYEPTDWRTITLAEIDKHRYLNDCWLAIKGRVYDVTAYVFKHPGGSKLLLQGVGIDATHLFVAIHPYVVFYNHLYGKQIGTLPNYKEHAHTEWEPPTSFNIFRIVSDWWFRPKTPYAALKPETNFKQFDTHYIYTVSFPKGRIASRVEDWTITIVRGCLVTIIKYVDAPYVWYGGLSLRNRVMDDTVYRTFSADYNTLELEIKKPYKVRIRKPIISMKQDDGFFFSCYTLREMFRATVVERTTVSHGVKLYGLSVGMHQFIGCPIGCYINIRLMDETRPYTPVCLPDEFEEKFQEESGGFQTLFFIIKEFKNGDFTSMLHHMPMDAILDGIDVYISPSMGNFKLDFLFSDMDVMLLIAGGTGISVMTRIIQEYVMRKEELQNKVVILLFFVQYRGDVIWKETWMELDGKYTWFHFFYSLTRVYRYSIDNDDAGDKNEEKKEDKKDESAKLDFNRKSSDDAKDDSKKDETRGSGASNNNRIRGSLTIMEADLANPHELYGYPATAKLRHVFDQVPETKEASQHKALVCGPYGFNHSCEQMLQDFGIHSEDNIHYFAG</sequence>
<dbReference type="AlphaFoldDB" id="A0A1D2NBF6"/>
<name>A0A1D2NBF6_ORCCI</name>
<dbReference type="Gene3D" id="3.10.120.10">
    <property type="entry name" value="Cytochrome b5-like heme/steroid binding domain"/>
    <property type="match status" value="1"/>
</dbReference>
<feature type="compositionally biased region" description="Basic and acidic residues" evidence="6">
    <location>
        <begin position="178"/>
        <end position="196"/>
    </location>
</feature>
<dbReference type="Gene3D" id="3.40.50.80">
    <property type="entry name" value="Nucleotide-binding domain of ferredoxin-NADP reductase (FNR) module"/>
    <property type="match status" value="1"/>
</dbReference>
<dbReference type="InterPro" id="IPR008333">
    <property type="entry name" value="Cbr1-like_FAD-bd_dom"/>
</dbReference>
<feature type="region of interest" description="Disordered" evidence="6">
    <location>
        <begin position="685"/>
        <end position="733"/>
    </location>
</feature>
<accession>A0A1D2NBF6</accession>
<protein>
    <submittedName>
        <fullName evidence="9">Cytochrome b5 reductase 4</fullName>
    </submittedName>
</protein>
<dbReference type="PANTHER" id="PTHR46237:SF1">
    <property type="entry name" value="CYTOCHROME B5 REDUCTASE 4"/>
    <property type="match status" value="1"/>
</dbReference>
<feature type="compositionally biased region" description="Basic and acidic residues" evidence="6">
    <location>
        <begin position="686"/>
        <end position="724"/>
    </location>
</feature>
<dbReference type="OrthoDB" id="260519at2759"/>